<feature type="transmembrane region" description="Helical" evidence="2">
    <location>
        <begin position="124"/>
        <end position="146"/>
    </location>
</feature>
<sequence>MDPITLHLNIFQAGASAEGRQSFRVSDPRGTTIGSLKRQLFAEALKEQRSVRFINGGHILEDAAVLEQYNLGSEAFIHVSIGNIVSSAPRHTESAPAVLCGATNANTCGSSAARTSDRQGREDYYVDPYLILGAIFFAGTGVLLQMAWRKRWYLPMHVSQLLCILAAVWVYLLLCHGLPALFQLLMSGFRALNRGSGNDTPGVAGSNICSTAAPSAAEHSGRHEMARSPPLAGVTTPGGSSSSLS</sequence>
<dbReference type="Pfam" id="PF00240">
    <property type="entry name" value="ubiquitin"/>
    <property type="match status" value="1"/>
</dbReference>
<evidence type="ECO:0000313" key="4">
    <source>
        <dbReference type="EMBL" id="CAD9490283.1"/>
    </source>
</evidence>
<gene>
    <name evidence="4" type="ORF">AAND1436_LOCUS34960</name>
</gene>
<evidence type="ECO:0000256" key="1">
    <source>
        <dbReference type="SAM" id="MobiDB-lite"/>
    </source>
</evidence>
<accession>A0A7S2HGV2</accession>
<organism evidence="4">
    <name type="scientific">Alexandrium andersonii</name>
    <dbReference type="NCBI Taxonomy" id="327968"/>
    <lineage>
        <taxon>Eukaryota</taxon>
        <taxon>Sar</taxon>
        <taxon>Alveolata</taxon>
        <taxon>Dinophyceae</taxon>
        <taxon>Gonyaulacales</taxon>
        <taxon>Pyrocystaceae</taxon>
        <taxon>Alexandrium</taxon>
    </lineage>
</organism>
<name>A0A7S2HGV2_9DINO</name>
<dbReference type="EMBL" id="HBGQ01072852">
    <property type="protein sequence ID" value="CAD9490283.1"/>
    <property type="molecule type" value="Transcribed_RNA"/>
</dbReference>
<keyword evidence="2" id="KW-0472">Membrane</keyword>
<feature type="region of interest" description="Disordered" evidence="1">
    <location>
        <begin position="215"/>
        <end position="245"/>
    </location>
</feature>
<feature type="domain" description="Ubiquitin-like" evidence="3">
    <location>
        <begin position="4"/>
        <end position="79"/>
    </location>
</feature>
<dbReference type="SUPFAM" id="SSF54236">
    <property type="entry name" value="Ubiquitin-like"/>
    <property type="match status" value="1"/>
</dbReference>
<keyword evidence="2" id="KW-1133">Transmembrane helix</keyword>
<dbReference type="AlphaFoldDB" id="A0A7S2HGV2"/>
<dbReference type="InterPro" id="IPR000626">
    <property type="entry name" value="Ubiquitin-like_dom"/>
</dbReference>
<keyword evidence="2" id="KW-0812">Transmembrane</keyword>
<proteinExistence type="predicted"/>
<dbReference type="PROSITE" id="PS50053">
    <property type="entry name" value="UBIQUITIN_2"/>
    <property type="match status" value="1"/>
</dbReference>
<evidence type="ECO:0000256" key="2">
    <source>
        <dbReference type="SAM" id="Phobius"/>
    </source>
</evidence>
<feature type="transmembrane region" description="Helical" evidence="2">
    <location>
        <begin position="158"/>
        <end position="182"/>
    </location>
</feature>
<dbReference type="Gene3D" id="3.10.20.90">
    <property type="entry name" value="Phosphatidylinositol 3-kinase Catalytic Subunit, Chain A, domain 1"/>
    <property type="match status" value="1"/>
</dbReference>
<evidence type="ECO:0000259" key="3">
    <source>
        <dbReference type="PROSITE" id="PS50053"/>
    </source>
</evidence>
<reference evidence="4" key="1">
    <citation type="submission" date="2021-01" db="EMBL/GenBank/DDBJ databases">
        <authorList>
            <person name="Corre E."/>
            <person name="Pelletier E."/>
            <person name="Niang G."/>
            <person name="Scheremetjew M."/>
            <person name="Finn R."/>
            <person name="Kale V."/>
            <person name="Holt S."/>
            <person name="Cochrane G."/>
            <person name="Meng A."/>
            <person name="Brown T."/>
            <person name="Cohen L."/>
        </authorList>
    </citation>
    <scope>NUCLEOTIDE SEQUENCE</scope>
    <source>
        <strain evidence="4">CCMP2222</strain>
    </source>
</reference>
<dbReference type="InterPro" id="IPR029071">
    <property type="entry name" value="Ubiquitin-like_domsf"/>
</dbReference>
<protein>
    <recommendedName>
        <fullName evidence="3">Ubiquitin-like domain-containing protein</fullName>
    </recommendedName>
</protein>